<sequence>MSQSAPDILAREVPYLGQDISRAAIESMIVSERTRQRRDLAALEKLREHNAEIQQTLVGEVEKLRQISGQLSKERERGEFSRSLRNFLAKLPWVGGQVLTHRSIEEILREQYELSARRAKEAAEFVDRLEAAKVGLWDEIDRLNQKIVESAKNEELAVAHIRQLEALKSRLEVERAAVELSSADGRQAQALLDRTHRALSEHATKLKLYATAENRLAKLQENTRQLAETIGHLQSDIVVYVTAATEKLDLISGQIQAIGVAADASVVMFELQHSLKAMTESVNHATRFVSETQVYFRENVDAMLEEMELYDDETQQILAGNLALNEGYDQMDIAGAMSLALADKIEQAARQAGVGSNAGEVVLDFEGAEEAAAQQVSRVRSTKEQHR</sequence>
<name>A0A2Z4FGM1_9DELT</name>
<evidence type="ECO:0000313" key="2">
    <source>
        <dbReference type="Proteomes" id="UP000249799"/>
    </source>
</evidence>
<proteinExistence type="predicted"/>
<accession>A0A2Z4FGM1</accession>
<evidence type="ECO:0000313" key="1">
    <source>
        <dbReference type="EMBL" id="AWV88131.1"/>
    </source>
</evidence>
<organism evidence="1 2">
    <name type="scientific">Bradymonas sediminis</name>
    <dbReference type="NCBI Taxonomy" id="1548548"/>
    <lineage>
        <taxon>Bacteria</taxon>
        <taxon>Deltaproteobacteria</taxon>
        <taxon>Bradymonadales</taxon>
        <taxon>Bradymonadaceae</taxon>
        <taxon>Bradymonas</taxon>
    </lineage>
</organism>
<dbReference type="OrthoDB" id="5492371at2"/>
<gene>
    <name evidence="1" type="ORF">DN745_01780</name>
</gene>
<dbReference type="KEGG" id="bsed:DN745_01780"/>
<dbReference type="EMBL" id="CP030032">
    <property type="protein sequence ID" value="AWV88131.1"/>
    <property type="molecule type" value="Genomic_DNA"/>
</dbReference>
<dbReference type="AlphaFoldDB" id="A0A2Z4FGM1"/>
<dbReference type="RefSeq" id="WP_111331603.1">
    <property type="nucleotide sequence ID" value="NZ_CP030032.1"/>
</dbReference>
<protein>
    <submittedName>
        <fullName evidence="1">Uncharacterized protein</fullName>
    </submittedName>
</protein>
<keyword evidence="2" id="KW-1185">Reference proteome</keyword>
<dbReference type="Proteomes" id="UP000249799">
    <property type="component" value="Chromosome"/>
</dbReference>
<reference evidence="1 2" key="1">
    <citation type="submission" date="2018-06" db="EMBL/GenBank/DDBJ databases">
        <title>Lujinxingia sediminis gen. nov. sp. nov., a new facultative anaerobic member of the class Deltaproteobacteria, and proposal of Lujinxingaceae fam. nov.</title>
        <authorList>
            <person name="Guo L.-Y."/>
            <person name="Li C.-M."/>
            <person name="Wang S."/>
            <person name="Du Z.-J."/>
        </authorList>
    </citation>
    <scope>NUCLEOTIDE SEQUENCE [LARGE SCALE GENOMIC DNA]</scope>
    <source>
        <strain evidence="1 2">FA350</strain>
    </source>
</reference>